<evidence type="ECO:0000313" key="1">
    <source>
        <dbReference type="EMBL" id="MDK8602112.1"/>
    </source>
</evidence>
<organism evidence="1 2">
    <name type="scientific">Trueperella bernardiae</name>
    <dbReference type="NCBI Taxonomy" id="59561"/>
    <lineage>
        <taxon>Bacteria</taxon>
        <taxon>Bacillati</taxon>
        <taxon>Actinomycetota</taxon>
        <taxon>Actinomycetes</taxon>
        <taxon>Actinomycetales</taxon>
        <taxon>Actinomycetaceae</taxon>
        <taxon>Trueperella</taxon>
    </lineage>
</organism>
<dbReference type="Pfam" id="PF17395">
    <property type="entry name" value="DUF5403"/>
    <property type="match status" value="1"/>
</dbReference>
<sequence length="120" mass="13118">MKWYVDDEQMNRLVAHMVAQHEELYAEAGRVKSTVLGLAAKHNKSGAYVGGLVVQPANPVDVEVAATRPWAAKIEWGHRQKGVSHGHRATGRAEVRRGEKWVPGLHIMRNAAIAHGGKVG</sequence>
<dbReference type="Proteomes" id="UP001225576">
    <property type="component" value="Unassembled WGS sequence"/>
</dbReference>
<name>A0AAW6ZJW6_9ACTO</name>
<dbReference type="AlphaFoldDB" id="A0AAW6ZJW6"/>
<dbReference type="InterPro" id="IPR039452">
    <property type="entry name" value="DUF5403"/>
</dbReference>
<comment type="caution">
    <text evidence="1">The sequence shown here is derived from an EMBL/GenBank/DDBJ whole genome shotgun (WGS) entry which is preliminary data.</text>
</comment>
<reference evidence="1" key="1">
    <citation type="submission" date="2023-05" db="EMBL/GenBank/DDBJ databases">
        <title>Genomic Catalog of Human Bladder Bacteria.</title>
        <authorList>
            <person name="Du J."/>
        </authorList>
    </citation>
    <scope>NUCLEOTIDE SEQUENCE</scope>
    <source>
        <strain evidence="1">UMB1304A</strain>
    </source>
</reference>
<accession>A0AAW6ZJW6</accession>
<dbReference type="RefSeq" id="WP_070445502.1">
    <property type="nucleotide sequence ID" value="NZ_JASPDQ010000014.1"/>
</dbReference>
<protein>
    <submittedName>
        <fullName evidence="1">DUF5403 family protein</fullName>
    </submittedName>
</protein>
<dbReference type="EMBL" id="JASPDQ010000014">
    <property type="protein sequence ID" value="MDK8602112.1"/>
    <property type="molecule type" value="Genomic_DNA"/>
</dbReference>
<evidence type="ECO:0000313" key="2">
    <source>
        <dbReference type="Proteomes" id="UP001225576"/>
    </source>
</evidence>
<gene>
    <name evidence="1" type="ORF">QP858_06550</name>
</gene>
<proteinExistence type="predicted"/>